<reference evidence="7 8" key="1">
    <citation type="journal article" date="2024" name="Nat. Commun.">
        <title>Phylogenomics reveals the evolutionary origins of lichenization in chlorophyte algae.</title>
        <authorList>
            <person name="Puginier C."/>
            <person name="Libourel C."/>
            <person name="Otte J."/>
            <person name="Skaloud P."/>
            <person name="Haon M."/>
            <person name="Grisel S."/>
            <person name="Petersen M."/>
            <person name="Berrin J.G."/>
            <person name="Delaux P.M."/>
            <person name="Dal Grande F."/>
            <person name="Keller J."/>
        </authorList>
    </citation>
    <scope>NUCLEOTIDE SEQUENCE [LARGE SCALE GENOMIC DNA]</scope>
    <source>
        <strain evidence="7 8">SAG 2036</strain>
    </source>
</reference>
<keyword evidence="5" id="KW-0408">Iron</keyword>
<dbReference type="EMBL" id="JALJOQ010000005">
    <property type="protein sequence ID" value="KAK9813354.1"/>
    <property type="molecule type" value="Genomic_DNA"/>
</dbReference>
<evidence type="ECO:0000256" key="3">
    <source>
        <dbReference type="ARBA" id="ARBA00022964"/>
    </source>
</evidence>
<dbReference type="Gene3D" id="3.60.130.10">
    <property type="entry name" value="Clavaminate synthase-like"/>
    <property type="match status" value="1"/>
</dbReference>
<name>A0AAW1PUR3_9CHLO</name>
<feature type="domain" description="TauD/TfdA-like" evidence="6">
    <location>
        <begin position="22"/>
        <end position="274"/>
    </location>
</feature>
<dbReference type="InterPro" id="IPR051178">
    <property type="entry name" value="TfdA_dioxygenase"/>
</dbReference>
<evidence type="ECO:0000256" key="4">
    <source>
        <dbReference type="ARBA" id="ARBA00023002"/>
    </source>
</evidence>
<dbReference type="AlphaFoldDB" id="A0AAW1PUR3"/>
<keyword evidence="3" id="KW-0223">Dioxygenase</keyword>
<dbReference type="InterPro" id="IPR042098">
    <property type="entry name" value="TauD-like_sf"/>
</dbReference>
<dbReference type="GO" id="GO:0046872">
    <property type="term" value="F:metal ion binding"/>
    <property type="evidence" value="ECO:0007669"/>
    <property type="project" value="UniProtKB-KW"/>
</dbReference>
<evidence type="ECO:0000256" key="1">
    <source>
        <dbReference type="ARBA" id="ARBA00005896"/>
    </source>
</evidence>
<comment type="similarity">
    <text evidence="1">Belongs to the TfdA dioxygenase family.</text>
</comment>
<evidence type="ECO:0000256" key="5">
    <source>
        <dbReference type="ARBA" id="ARBA00023004"/>
    </source>
</evidence>
<sequence length="285" mass="32571">MAASLAQPNGLAAQTPCMHTKRYDALLFREQHLSPSDESRVGLIWPHDKEAIKEERWQDAFHSLRAPECTLVAVRPTNIDLIDHFGITTDKYVGSGRNSIIGTHHLWHMDVVDREVPPPYVCGMMMHVTPETCCDTLFANTSGFLDTLHEDELERLKSIKISRLRSSLPAMDLFTQKLNYEGTARIDDLDAVIEKRRESGELQDPVYKPLMIHDPLSGKDSLLLSPYQTYMIEGMTPKESRDFIQDLCERCCSADRVYRHEWQPLDFIIWANRMMGAPEVKLSVA</sequence>
<dbReference type="PANTHER" id="PTHR43779:SF3">
    <property type="entry name" value="(3R)-3-[(CARBOXYMETHYL)AMINO]FATTY ACID OXYGENASE_DECARBOXYLASE"/>
    <property type="match status" value="1"/>
</dbReference>
<dbReference type="Pfam" id="PF02668">
    <property type="entry name" value="TauD"/>
    <property type="match status" value="1"/>
</dbReference>
<dbReference type="InterPro" id="IPR003819">
    <property type="entry name" value="TauD/TfdA-like"/>
</dbReference>
<proteinExistence type="inferred from homology"/>
<accession>A0AAW1PUR3</accession>
<evidence type="ECO:0000313" key="7">
    <source>
        <dbReference type="EMBL" id="KAK9813354.1"/>
    </source>
</evidence>
<dbReference type="SUPFAM" id="SSF51197">
    <property type="entry name" value="Clavaminate synthase-like"/>
    <property type="match status" value="1"/>
</dbReference>
<comment type="caution">
    <text evidence="7">The sequence shown here is derived from an EMBL/GenBank/DDBJ whole genome shotgun (WGS) entry which is preliminary data.</text>
</comment>
<dbReference type="PANTHER" id="PTHR43779">
    <property type="entry name" value="DIOXYGENASE RV0097-RELATED"/>
    <property type="match status" value="1"/>
</dbReference>
<protein>
    <recommendedName>
        <fullName evidence="6">TauD/TfdA-like domain-containing protein</fullName>
    </recommendedName>
</protein>
<keyword evidence="8" id="KW-1185">Reference proteome</keyword>
<keyword evidence="4" id="KW-0560">Oxidoreductase</keyword>
<keyword evidence="2" id="KW-0479">Metal-binding</keyword>
<organism evidence="7 8">
    <name type="scientific">Symbiochloris irregularis</name>
    <dbReference type="NCBI Taxonomy" id="706552"/>
    <lineage>
        <taxon>Eukaryota</taxon>
        <taxon>Viridiplantae</taxon>
        <taxon>Chlorophyta</taxon>
        <taxon>core chlorophytes</taxon>
        <taxon>Trebouxiophyceae</taxon>
        <taxon>Trebouxiales</taxon>
        <taxon>Trebouxiaceae</taxon>
        <taxon>Symbiochloris</taxon>
    </lineage>
</organism>
<dbReference type="GO" id="GO:0051213">
    <property type="term" value="F:dioxygenase activity"/>
    <property type="evidence" value="ECO:0007669"/>
    <property type="project" value="UniProtKB-KW"/>
</dbReference>
<evidence type="ECO:0000259" key="6">
    <source>
        <dbReference type="Pfam" id="PF02668"/>
    </source>
</evidence>
<evidence type="ECO:0000256" key="2">
    <source>
        <dbReference type="ARBA" id="ARBA00022723"/>
    </source>
</evidence>
<evidence type="ECO:0000313" key="8">
    <source>
        <dbReference type="Proteomes" id="UP001465755"/>
    </source>
</evidence>
<gene>
    <name evidence="7" type="ORF">WJX73_001831</name>
</gene>
<dbReference type="Proteomes" id="UP001465755">
    <property type="component" value="Unassembled WGS sequence"/>
</dbReference>